<name>A0A1L8CXV8_9THEO</name>
<gene>
    <name evidence="5" type="primary">rpmB</name>
    <name evidence="6" type="ORF">cpu_22210</name>
</gene>
<dbReference type="NCBIfam" id="TIGR00009">
    <property type="entry name" value="L28"/>
    <property type="match status" value="1"/>
</dbReference>
<proteinExistence type="inferred from homology"/>
<dbReference type="GO" id="GO:0003735">
    <property type="term" value="F:structural constituent of ribosome"/>
    <property type="evidence" value="ECO:0007669"/>
    <property type="project" value="InterPro"/>
</dbReference>
<keyword evidence="3 5" id="KW-0687">Ribonucleoprotein</keyword>
<dbReference type="InterPro" id="IPR026569">
    <property type="entry name" value="Ribosomal_bL28"/>
</dbReference>
<dbReference type="InterPro" id="IPR050096">
    <property type="entry name" value="Bacterial_rp_bL28"/>
</dbReference>
<dbReference type="PANTHER" id="PTHR39080">
    <property type="entry name" value="50S RIBOSOMAL PROTEIN L28"/>
    <property type="match status" value="1"/>
</dbReference>
<dbReference type="InterPro" id="IPR034704">
    <property type="entry name" value="Ribosomal_bL28/bL31-like_sf"/>
</dbReference>
<protein>
    <recommendedName>
        <fullName evidence="4 5">Large ribosomal subunit protein bL28</fullName>
    </recommendedName>
</protein>
<dbReference type="GO" id="GO:0005840">
    <property type="term" value="C:ribosome"/>
    <property type="evidence" value="ECO:0007669"/>
    <property type="project" value="UniProtKB-KW"/>
</dbReference>
<evidence type="ECO:0000256" key="3">
    <source>
        <dbReference type="ARBA" id="ARBA00023274"/>
    </source>
</evidence>
<keyword evidence="2 5" id="KW-0689">Ribosomal protein</keyword>
<evidence type="ECO:0000256" key="1">
    <source>
        <dbReference type="ARBA" id="ARBA00008760"/>
    </source>
</evidence>
<dbReference type="Pfam" id="PF00830">
    <property type="entry name" value="Ribosomal_L28"/>
    <property type="match status" value="1"/>
</dbReference>
<organism evidence="6 7">
    <name type="scientific">Carboxydothermus pertinax</name>
    <dbReference type="NCBI Taxonomy" id="870242"/>
    <lineage>
        <taxon>Bacteria</taxon>
        <taxon>Bacillati</taxon>
        <taxon>Bacillota</taxon>
        <taxon>Clostridia</taxon>
        <taxon>Thermoanaerobacterales</taxon>
        <taxon>Thermoanaerobacteraceae</taxon>
        <taxon>Carboxydothermus</taxon>
    </lineage>
</organism>
<comment type="similarity">
    <text evidence="1 5">Belongs to the bacterial ribosomal protein bL28 family.</text>
</comment>
<dbReference type="STRING" id="870242.cpu_22210"/>
<dbReference type="EMBL" id="BDJK01000055">
    <property type="protein sequence ID" value="GAV23711.1"/>
    <property type="molecule type" value="Genomic_DNA"/>
</dbReference>
<dbReference type="InterPro" id="IPR001383">
    <property type="entry name" value="Ribosomal_bL28_bact-type"/>
</dbReference>
<evidence type="ECO:0000313" key="7">
    <source>
        <dbReference type="Proteomes" id="UP000187485"/>
    </source>
</evidence>
<dbReference type="OrthoDB" id="9805609at2"/>
<evidence type="ECO:0000256" key="5">
    <source>
        <dbReference type="HAMAP-Rule" id="MF_00373"/>
    </source>
</evidence>
<sequence length="62" mass="6821">MSRSCEICGKGVVYGHQVSHSNIHSKRKWLPNLQKVKAIVNGTPKKITVCTSCLKSGKVQRA</sequence>
<dbReference type="RefSeq" id="WP_075860097.1">
    <property type="nucleotide sequence ID" value="NZ_BDJK01000055.1"/>
</dbReference>
<accession>A0A1L8CXV8</accession>
<reference evidence="7" key="1">
    <citation type="submission" date="2016-12" db="EMBL/GenBank/DDBJ databases">
        <title>Draft Genome Sequences od Carboxydothermus pertinax and islandicus, Hydrogenogenic Carboxydotrophic Bacteria.</title>
        <authorList>
            <person name="Fukuyama Y."/>
            <person name="Ohmae K."/>
            <person name="Yoneda Y."/>
            <person name="Yoshida T."/>
            <person name="Sako Y."/>
        </authorList>
    </citation>
    <scope>NUCLEOTIDE SEQUENCE [LARGE SCALE GENOMIC DNA]</scope>
    <source>
        <strain evidence="7">Ug1</strain>
    </source>
</reference>
<dbReference type="PANTHER" id="PTHR39080:SF1">
    <property type="entry name" value="LARGE RIBOSOMAL SUBUNIT PROTEIN BL28A"/>
    <property type="match status" value="1"/>
</dbReference>
<evidence type="ECO:0000256" key="2">
    <source>
        <dbReference type="ARBA" id="ARBA00022980"/>
    </source>
</evidence>
<dbReference type="AlphaFoldDB" id="A0A1L8CXV8"/>
<dbReference type="InterPro" id="IPR037147">
    <property type="entry name" value="Ribosomal_bL28_sf"/>
</dbReference>
<dbReference type="Gene3D" id="2.30.170.40">
    <property type="entry name" value="Ribosomal protein L28/L24"/>
    <property type="match status" value="1"/>
</dbReference>
<dbReference type="HAMAP" id="MF_00373">
    <property type="entry name" value="Ribosomal_bL28"/>
    <property type="match status" value="1"/>
</dbReference>
<dbReference type="SUPFAM" id="SSF143800">
    <property type="entry name" value="L28p-like"/>
    <property type="match status" value="1"/>
</dbReference>
<evidence type="ECO:0000313" key="6">
    <source>
        <dbReference type="EMBL" id="GAV23711.1"/>
    </source>
</evidence>
<evidence type="ECO:0000256" key="4">
    <source>
        <dbReference type="ARBA" id="ARBA00035174"/>
    </source>
</evidence>
<dbReference type="Proteomes" id="UP000187485">
    <property type="component" value="Unassembled WGS sequence"/>
</dbReference>
<dbReference type="GO" id="GO:1990904">
    <property type="term" value="C:ribonucleoprotein complex"/>
    <property type="evidence" value="ECO:0007669"/>
    <property type="project" value="UniProtKB-KW"/>
</dbReference>
<keyword evidence="7" id="KW-1185">Reference proteome</keyword>
<comment type="caution">
    <text evidence="6">The sequence shown here is derived from an EMBL/GenBank/DDBJ whole genome shotgun (WGS) entry which is preliminary data.</text>
</comment>
<dbReference type="GO" id="GO:0006412">
    <property type="term" value="P:translation"/>
    <property type="evidence" value="ECO:0007669"/>
    <property type="project" value="UniProtKB-UniRule"/>
</dbReference>